<proteinExistence type="predicted"/>
<dbReference type="AlphaFoldDB" id="A0A5F8GH85"/>
<evidence type="ECO:0000256" key="1">
    <source>
        <dbReference type="SAM" id="MobiDB-lite"/>
    </source>
</evidence>
<dbReference type="Proteomes" id="UP000002280">
    <property type="component" value="Chromosome 1"/>
</dbReference>
<dbReference type="STRING" id="13616.ENSMODP00000046511"/>
<feature type="region of interest" description="Disordered" evidence="1">
    <location>
        <begin position="181"/>
        <end position="262"/>
    </location>
</feature>
<name>A0A5F8GH85_MONDO</name>
<reference evidence="2 3" key="1">
    <citation type="journal article" date="2007" name="Nature">
        <title>Genome of the marsupial Monodelphis domestica reveals innovation in non-coding sequences.</title>
        <authorList>
            <person name="Mikkelsen T.S."/>
            <person name="Wakefield M.J."/>
            <person name="Aken B."/>
            <person name="Amemiya C.T."/>
            <person name="Chang J.L."/>
            <person name="Duke S."/>
            <person name="Garber M."/>
            <person name="Gentles A.J."/>
            <person name="Goodstadt L."/>
            <person name="Heger A."/>
            <person name="Jurka J."/>
            <person name="Kamal M."/>
            <person name="Mauceli E."/>
            <person name="Searle S.M."/>
            <person name="Sharpe T."/>
            <person name="Baker M.L."/>
            <person name="Batzer M.A."/>
            <person name="Benos P.V."/>
            <person name="Belov K."/>
            <person name="Clamp M."/>
            <person name="Cook A."/>
            <person name="Cuff J."/>
            <person name="Das R."/>
            <person name="Davidow L."/>
            <person name="Deakin J.E."/>
            <person name="Fazzari M.J."/>
            <person name="Glass J.L."/>
            <person name="Grabherr M."/>
            <person name="Greally J.M."/>
            <person name="Gu W."/>
            <person name="Hore T.A."/>
            <person name="Huttley G.A."/>
            <person name="Kleber M."/>
            <person name="Jirtle R.L."/>
            <person name="Koina E."/>
            <person name="Lee J.T."/>
            <person name="Mahony S."/>
            <person name="Marra M.A."/>
            <person name="Miller R.D."/>
            <person name="Nicholls R.D."/>
            <person name="Oda M."/>
            <person name="Papenfuss A.T."/>
            <person name="Parra Z.E."/>
            <person name="Pollock D.D."/>
            <person name="Ray D.A."/>
            <person name="Schein J.E."/>
            <person name="Speed T.P."/>
            <person name="Thompson K."/>
            <person name="VandeBerg J.L."/>
            <person name="Wade C.M."/>
            <person name="Walker J.A."/>
            <person name="Waters P.D."/>
            <person name="Webber C."/>
            <person name="Weidman J.R."/>
            <person name="Xie X."/>
            <person name="Zody M.C."/>
            <person name="Baldwin J."/>
            <person name="Abdouelleil A."/>
            <person name="Abdulkadir J."/>
            <person name="Abebe A."/>
            <person name="Abera B."/>
            <person name="Abreu J."/>
            <person name="Acer S.C."/>
            <person name="Aftuck L."/>
            <person name="Alexander A."/>
            <person name="An P."/>
            <person name="Anderson E."/>
            <person name="Anderson S."/>
            <person name="Arachi H."/>
            <person name="Azer M."/>
            <person name="Bachantsang P."/>
            <person name="Barry A."/>
            <person name="Bayul T."/>
            <person name="Berlin A."/>
            <person name="Bessette D."/>
            <person name="Bloom T."/>
            <person name="Bloom T."/>
            <person name="Boguslavskiy L."/>
            <person name="Bonnet C."/>
            <person name="Boukhgalter B."/>
            <person name="Bourzgui I."/>
            <person name="Brown A."/>
            <person name="Cahill P."/>
            <person name="Channer S."/>
            <person name="Cheshatsang Y."/>
            <person name="Chuda L."/>
            <person name="Citroen M."/>
            <person name="Collymore A."/>
            <person name="Cooke P."/>
            <person name="Costello M."/>
            <person name="D'Aco K."/>
            <person name="Daza R."/>
            <person name="De Haan G."/>
            <person name="DeGray S."/>
            <person name="DeMaso C."/>
            <person name="Dhargay N."/>
            <person name="Dooley K."/>
            <person name="Dooley E."/>
            <person name="Doricent M."/>
            <person name="Dorje P."/>
            <person name="Dorjee K."/>
            <person name="Dupes A."/>
            <person name="Elong R."/>
            <person name="Falk J."/>
            <person name="Farina A."/>
            <person name="Faro S."/>
            <person name="Ferguson D."/>
            <person name="Fisher S."/>
            <person name="Foley C.D."/>
            <person name="Franke A."/>
            <person name="Friedrich D."/>
            <person name="Gadbois L."/>
            <person name="Gearin G."/>
            <person name="Gearin C.R."/>
            <person name="Giannoukos G."/>
            <person name="Goode T."/>
            <person name="Graham J."/>
            <person name="Grandbois E."/>
            <person name="Grewal S."/>
            <person name="Gyaltsen K."/>
            <person name="Hafez N."/>
            <person name="Hagos B."/>
            <person name="Hall J."/>
            <person name="Henson C."/>
            <person name="Hollinger A."/>
            <person name="Honan T."/>
            <person name="Huard M.D."/>
            <person name="Hughes L."/>
            <person name="Hurhula B."/>
            <person name="Husby M.E."/>
            <person name="Kamat A."/>
            <person name="Kanga B."/>
            <person name="Kashin S."/>
            <person name="Khazanovich D."/>
            <person name="Kisner P."/>
            <person name="Lance K."/>
            <person name="Lara M."/>
            <person name="Lee W."/>
            <person name="Lennon N."/>
            <person name="Letendre F."/>
            <person name="LeVine R."/>
            <person name="Lipovsky A."/>
            <person name="Liu X."/>
            <person name="Liu J."/>
            <person name="Liu S."/>
            <person name="Lokyitsang T."/>
            <person name="Lokyitsang Y."/>
            <person name="Lubonja R."/>
            <person name="Lui A."/>
            <person name="MacDonald P."/>
            <person name="Magnisalis V."/>
            <person name="Maru K."/>
            <person name="Matthews C."/>
            <person name="McCusker W."/>
            <person name="McDonough S."/>
            <person name="Mehta T."/>
            <person name="Meldrim J."/>
            <person name="Meneus L."/>
            <person name="Mihai O."/>
            <person name="Mihalev A."/>
            <person name="Mihova T."/>
            <person name="Mittelman R."/>
            <person name="Mlenga V."/>
            <person name="Montmayeur A."/>
            <person name="Mulrain L."/>
            <person name="Navidi A."/>
            <person name="Naylor J."/>
            <person name="Negash T."/>
            <person name="Nguyen T."/>
            <person name="Nguyen N."/>
            <person name="Nicol R."/>
            <person name="Norbu C."/>
            <person name="Norbu N."/>
            <person name="Novod N."/>
            <person name="O'Neill B."/>
            <person name="Osman S."/>
            <person name="Markiewicz E."/>
            <person name="Oyono O.L."/>
            <person name="Patti C."/>
            <person name="Phunkhang P."/>
            <person name="Pierre F."/>
            <person name="Priest M."/>
            <person name="Raghuraman S."/>
            <person name="Rege F."/>
            <person name="Reyes R."/>
            <person name="Rise C."/>
            <person name="Rogov P."/>
            <person name="Ross K."/>
            <person name="Ryan E."/>
            <person name="Settipalli S."/>
            <person name="Shea T."/>
            <person name="Sherpa N."/>
            <person name="Shi L."/>
            <person name="Shih D."/>
            <person name="Sparrow T."/>
            <person name="Spaulding J."/>
            <person name="Stalker J."/>
            <person name="Stange-Thomann N."/>
            <person name="Stavropoulos S."/>
            <person name="Stone C."/>
            <person name="Strader C."/>
            <person name="Tesfaye S."/>
            <person name="Thomson T."/>
            <person name="Thoulutsang Y."/>
            <person name="Thoulutsang D."/>
            <person name="Topham K."/>
            <person name="Topping I."/>
            <person name="Tsamla T."/>
            <person name="Vassiliev H."/>
            <person name="Vo A."/>
            <person name="Wangchuk T."/>
            <person name="Wangdi T."/>
            <person name="Weiand M."/>
            <person name="Wilkinson J."/>
            <person name="Wilson A."/>
            <person name="Yadav S."/>
            <person name="Young G."/>
            <person name="Yu Q."/>
            <person name="Zembek L."/>
            <person name="Zhong D."/>
            <person name="Zimmer A."/>
            <person name="Zwirko Z."/>
            <person name="Jaffe D.B."/>
            <person name="Alvarez P."/>
            <person name="Brockman W."/>
            <person name="Butler J."/>
            <person name="Chin C."/>
            <person name="Gnerre S."/>
            <person name="MacCallum I."/>
            <person name="Graves J.A."/>
            <person name="Ponting C.P."/>
            <person name="Breen M."/>
            <person name="Samollow P.B."/>
            <person name="Lander E.S."/>
            <person name="Lindblad-Toh K."/>
        </authorList>
    </citation>
    <scope>NUCLEOTIDE SEQUENCE [LARGE SCALE GENOMIC DNA]</scope>
</reference>
<evidence type="ECO:0000313" key="2">
    <source>
        <dbReference type="Ensembl" id="ENSMODP00000046511.1"/>
    </source>
</evidence>
<feature type="region of interest" description="Disordered" evidence="1">
    <location>
        <begin position="1"/>
        <end position="85"/>
    </location>
</feature>
<reference evidence="2" key="2">
    <citation type="submission" date="2025-08" db="UniProtKB">
        <authorList>
            <consortium name="Ensembl"/>
        </authorList>
    </citation>
    <scope>IDENTIFICATION</scope>
</reference>
<evidence type="ECO:0000313" key="3">
    <source>
        <dbReference type="Proteomes" id="UP000002280"/>
    </source>
</evidence>
<protein>
    <submittedName>
        <fullName evidence="2">Uncharacterized protein</fullName>
    </submittedName>
</protein>
<accession>A0A5F8GH85</accession>
<sequence>SQQRRLEEREPRALSLQPRAARSPSPGGRFLPGLLPIRGAAHAVRDGAGTEEGSPPPAPTHCSPALSRFDQWKEEPDSPELAPLSAKKPAHCSVCAHPGSAQDHECRGCPCCSSERGCDPHADERLCPCEWHREQQRRAVESAVKRWDVPAGAAAGLVGPGGRQEAGLVLGAALWSLPALARRRPPDRPQRGSRALPSGGGGSCGASQAPPRAGRQPVEGEALAGSPRKPGRPVSVPEPPGGGPRPGSLNLREQLGGLRGRP</sequence>
<keyword evidence="3" id="KW-1185">Reference proteome</keyword>
<dbReference type="Bgee" id="ENSMODG00000045356">
    <property type="expression patterns" value="Expressed in placenta and 14 other cell types or tissues"/>
</dbReference>
<dbReference type="Ensembl" id="ENSMODT00000056437.1">
    <property type="protein sequence ID" value="ENSMODP00000046511.1"/>
    <property type="gene ID" value="ENSMODG00000045356.1"/>
</dbReference>
<reference evidence="2" key="3">
    <citation type="submission" date="2025-09" db="UniProtKB">
        <authorList>
            <consortium name="Ensembl"/>
        </authorList>
    </citation>
    <scope>IDENTIFICATION</scope>
</reference>
<organism evidence="2 3">
    <name type="scientific">Monodelphis domestica</name>
    <name type="common">Gray short-tailed opossum</name>
    <dbReference type="NCBI Taxonomy" id="13616"/>
    <lineage>
        <taxon>Eukaryota</taxon>
        <taxon>Metazoa</taxon>
        <taxon>Chordata</taxon>
        <taxon>Craniata</taxon>
        <taxon>Vertebrata</taxon>
        <taxon>Euteleostomi</taxon>
        <taxon>Mammalia</taxon>
        <taxon>Metatheria</taxon>
        <taxon>Didelphimorphia</taxon>
        <taxon>Didelphidae</taxon>
        <taxon>Monodelphis</taxon>
    </lineage>
</organism>
<feature type="compositionally biased region" description="Basic and acidic residues" evidence="1">
    <location>
        <begin position="1"/>
        <end position="12"/>
    </location>
</feature>
<dbReference type="InParanoid" id="A0A5F8GH85"/>